<dbReference type="CDD" id="cd18739">
    <property type="entry name" value="PIN_VapC4-5_FitB-like"/>
    <property type="match status" value="1"/>
</dbReference>
<dbReference type="PANTHER" id="PTHR33653">
    <property type="entry name" value="RIBONUCLEASE VAPC2"/>
    <property type="match status" value="1"/>
</dbReference>
<dbReference type="AlphaFoldDB" id="A0A2Z2I1M4"/>
<keyword evidence="2 8" id="KW-1277">Toxin-antitoxin system</keyword>
<keyword evidence="6 8" id="KW-0460">Magnesium</keyword>
<dbReference type="GO" id="GO:0004540">
    <property type="term" value="F:RNA nuclease activity"/>
    <property type="evidence" value="ECO:0007669"/>
    <property type="project" value="InterPro"/>
</dbReference>
<proteinExistence type="inferred from homology"/>
<feature type="binding site" evidence="8">
    <location>
        <position position="5"/>
    </location>
    <ligand>
        <name>Mg(2+)</name>
        <dbReference type="ChEBI" id="CHEBI:18420"/>
    </ligand>
</feature>
<evidence type="ECO:0000256" key="8">
    <source>
        <dbReference type="HAMAP-Rule" id="MF_00265"/>
    </source>
</evidence>
<evidence type="ECO:0000256" key="7">
    <source>
        <dbReference type="ARBA" id="ARBA00038093"/>
    </source>
</evidence>
<dbReference type="InterPro" id="IPR022907">
    <property type="entry name" value="VapC_family"/>
</dbReference>
<evidence type="ECO:0000256" key="4">
    <source>
        <dbReference type="ARBA" id="ARBA00022723"/>
    </source>
</evidence>
<accession>A0A2Z2I1M4</accession>
<evidence type="ECO:0000313" key="10">
    <source>
        <dbReference type="EMBL" id="ARS90418.1"/>
    </source>
</evidence>
<dbReference type="KEGG" id="naj:B1756_12215"/>
<keyword evidence="4 8" id="KW-0479">Metal-binding</keyword>
<dbReference type="RefSeq" id="WP_086888790.1">
    <property type="nucleotide sequence ID" value="NZ_CP019893.1"/>
</dbReference>
<dbReference type="InterPro" id="IPR029060">
    <property type="entry name" value="PIN-like_dom_sf"/>
</dbReference>
<comment type="function">
    <text evidence="8">Toxic component of a toxin-antitoxin (TA) system. An RNase.</text>
</comment>
<evidence type="ECO:0000256" key="5">
    <source>
        <dbReference type="ARBA" id="ARBA00022801"/>
    </source>
</evidence>
<sequence length="128" mass="13893">MNCLDTSVIVDYLHGIDEVGAYVRAHESEPLFAPTISLQETFVGAVRTRGSEGLERVRADLDWIEPIDLTVDAAAEAAVIDNELHREGTPIGSLDTLIAGTVRAAGGTLVTRDRHFERVDGLEVTHID</sequence>
<comment type="similarity">
    <text evidence="7 8">Belongs to the PINc/VapC protein family.</text>
</comment>
<feature type="domain" description="PIN" evidence="9">
    <location>
        <begin position="3"/>
        <end position="121"/>
    </location>
</feature>
<dbReference type="GO" id="GO:0090729">
    <property type="term" value="F:toxin activity"/>
    <property type="evidence" value="ECO:0007669"/>
    <property type="project" value="UniProtKB-KW"/>
</dbReference>
<keyword evidence="11" id="KW-1185">Reference proteome</keyword>
<evidence type="ECO:0000256" key="6">
    <source>
        <dbReference type="ARBA" id="ARBA00022842"/>
    </source>
</evidence>
<dbReference type="GO" id="GO:0000287">
    <property type="term" value="F:magnesium ion binding"/>
    <property type="evidence" value="ECO:0007669"/>
    <property type="project" value="UniProtKB-UniRule"/>
</dbReference>
<dbReference type="EMBL" id="CP019893">
    <property type="protein sequence ID" value="ARS90418.1"/>
    <property type="molecule type" value="Genomic_DNA"/>
</dbReference>
<dbReference type="Gene3D" id="3.40.50.1010">
    <property type="entry name" value="5'-nuclease"/>
    <property type="match status" value="1"/>
</dbReference>
<keyword evidence="8" id="KW-0800">Toxin</keyword>
<keyword evidence="5 8" id="KW-0378">Hydrolase</keyword>
<feature type="binding site" evidence="8">
    <location>
        <position position="95"/>
    </location>
    <ligand>
        <name>Mg(2+)</name>
        <dbReference type="ChEBI" id="CHEBI:18420"/>
    </ligand>
</feature>
<dbReference type="SUPFAM" id="SSF88723">
    <property type="entry name" value="PIN domain-like"/>
    <property type="match status" value="1"/>
</dbReference>
<protein>
    <recommendedName>
        <fullName evidence="8">Ribonuclease VapC</fullName>
        <shortName evidence="8">RNase VapC</shortName>
        <ecNumber evidence="8">3.1.-.-</ecNumber>
    </recommendedName>
    <alternativeName>
        <fullName evidence="8">Putative toxin VapC</fullName>
    </alternativeName>
</protein>
<dbReference type="OrthoDB" id="147588at2157"/>
<dbReference type="GeneID" id="32894854"/>
<evidence type="ECO:0000256" key="2">
    <source>
        <dbReference type="ARBA" id="ARBA00022649"/>
    </source>
</evidence>
<evidence type="ECO:0000259" key="9">
    <source>
        <dbReference type="Pfam" id="PF01850"/>
    </source>
</evidence>
<dbReference type="EC" id="3.1.-.-" evidence="8"/>
<dbReference type="GO" id="GO:0016787">
    <property type="term" value="F:hydrolase activity"/>
    <property type="evidence" value="ECO:0007669"/>
    <property type="project" value="UniProtKB-KW"/>
</dbReference>
<comment type="cofactor">
    <cofactor evidence="1 8">
        <name>Mg(2+)</name>
        <dbReference type="ChEBI" id="CHEBI:18420"/>
    </cofactor>
</comment>
<organism evidence="10 11">
    <name type="scientific">Natrarchaeobaculum aegyptiacum</name>
    <dbReference type="NCBI Taxonomy" id="745377"/>
    <lineage>
        <taxon>Archaea</taxon>
        <taxon>Methanobacteriati</taxon>
        <taxon>Methanobacteriota</taxon>
        <taxon>Stenosarchaea group</taxon>
        <taxon>Halobacteria</taxon>
        <taxon>Halobacteriales</taxon>
        <taxon>Natrialbaceae</taxon>
        <taxon>Natrarchaeobaculum</taxon>
    </lineage>
</organism>
<dbReference type="Pfam" id="PF01850">
    <property type="entry name" value="PIN"/>
    <property type="match status" value="1"/>
</dbReference>
<name>A0A2Z2I1M4_9EURY</name>
<evidence type="ECO:0000256" key="1">
    <source>
        <dbReference type="ARBA" id="ARBA00001946"/>
    </source>
</evidence>
<evidence type="ECO:0000256" key="3">
    <source>
        <dbReference type="ARBA" id="ARBA00022722"/>
    </source>
</evidence>
<dbReference type="Proteomes" id="UP000250088">
    <property type="component" value="Chromosome"/>
</dbReference>
<dbReference type="InterPro" id="IPR050556">
    <property type="entry name" value="Type_II_TA_system_RNase"/>
</dbReference>
<dbReference type="HAMAP" id="MF_00265">
    <property type="entry name" value="VapC_Nob1"/>
    <property type="match status" value="1"/>
</dbReference>
<reference evidence="11" key="1">
    <citation type="submission" date="2017-02" db="EMBL/GenBank/DDBJ databases">
        <title>Natronthermophilus aegyptiacus gen. nov.,sp. nov., an aerobic, extremely halophilic alkalithermophilic archaeon isolated from the athalassohaline Wadi An Natrun, Egypt.</title>
        <authorList>
            <person name="Zhao B."/>
        </authorList>
    </citation>
    <scope>NUCLEOTIDE SEQUENCE [LARGE SCALE GENOMIC DNA]</scope>
    <source>
        <strain evidence="11">JW/NM-HA 15</strain>
    </source>
</reference>
<gene>
    <name evidence="8" type="primary">vapC</name>
    <name evidence="10" type="ORF">B1756_12215</name>
</gene>
<dbReference type="PANTHER" id="PTHR33653:SF1">
    <property type="entry name" value="RIBONUCLEASE VAPC2"/>
    <property type="match status" value="1"/>
</dbReference>
<evidence type="ECO:0000313" key="11">
    <source>
        <dbReference type="Proteomes" id="UP000250088"/>
    </source>
</evidence>
<keyword evidence="3 8" id="KW-0540">Nuclease</keyword>
<dbReference type="InterPro" id="IPR002716">
    <property type="entry name" value="PIN_dom"/>
</dbReference>